<feature type="compositionally biased region" description="Basic and acidic residues" evidence="1">
    <location>
        <begin position="9"/>
        <end position="21"/>
    </location>
</feature>
<dbReference type="Proteomes" id="UP000046393">
    <property type="component" value="Unplaced"/>
</dbReference>
<dbReference type="WBParaSite" id="SMUV_0001088301-mRNA-1">
    <property type="protein sequence ID" value="SMUV_0001088301-mRNA-1"/>
    <property type="gene ID" value="SMUV_0001088301"/>
</dbReference>
<feature type="region of interest" description="Disordered" evidence="1">
    <location>
        <begin position="1"/>
        <end position="21"/>
    </location>
</feature>
<evidence type="ECO:0000259" key="2">
    <source>
        <dbReference type="Pfam" id="PF01105"/>
    </source>
</evidence>
<feature type="domain" description="GOLD" evidence="2">
    <location>
        <begin position="48"/>
        <end position="138"/>
    </location>
</feature>
<protein>
    <submittedName>
        <fullName evidence="4">GOLD domain-containing protein</fullName>
    </submittedName>
</protein>
<dbReference type="InterPro" id="IPR009038">
    <property type="entry name" value="GOLD_dom"/>
</dbReference>
<dbReference type="AlphaFoldDB" id="A0A0N5B0T1"/>
<evidence type="ECO:0000313" key="3">
    <source>
        <dbReference type="Proteomes" id="UP000046393"/>
    </source>
</evidence>
<accession>A0A0N5B0T1</accession>
<evidence type="ECO:0000256" key="1">
    <source>
        <dbReference type="SAM" id="MobiDB-lite"/>
    </source>
</evidence>
<sequence>MLKKGLRFQKNEQGNERNNREIRAKKKAMSTIRRDNNETTSEHNTLLFYLTPKSGMDCFYQHIQTGSKLKVAFMTLDTQQQYLHMRISSESDAFSEWFEGVDRVTYDGNTTETGVYEICVTAKIGFGRLKVLIDTYVYNMVAIEKAFNKYIEGENLENSVEVMLLIWIVRVRFQELLSTFNST</sequence>
<keyword evidence="3" id="KW-1185">Reference proteome</keyword>
<dbReference type="Pfam" id="PF01105">
    <property type="entry name" value="EMP24_GP25L"/>
    <property type="match status" value="1"/>
</dbReference>
<proteinExistence type="predicted"/>
<reference evidence="4" key="1">
    <citation type="submission" date="2017-02" db="UniProtKB">
        <authorList>
            <consortium name="WormBaseParasite"/>
        </authorList>
    </citation>
    <scope>IDENTIFICATION</scope>
</reference>
<name>A0A0N5B0T1_9BILA</name>
<evidence type="ECO:0000313" key="4">
    <source>
        <dbReference type="WBParaSite" id="SMUV_0001088301-mRNA-1"/>
    </source>
</evidence>
<organism evidence="3 4">
    <name type="scientific">Syphacia muris</name>
    <dbReference type="NCBI Taxonomy" id="451379"/>
    <lineage>
        <taxon>Eukaryota</taxon>
        <taxon>Metazoa</taxon>
        <taxon>Ecdysozoa</taxon>
        <taxon>Nematoda</taxon>
        <taxon>Chromadorea</taxon>
        <taxon>Rhabditida</taxon>
        <taxon>Spirurina</taxon>
        <taxon>Oxyuridomorpha</taxon>
        <taxon>Oxyuroidea</taxon>
        <taxon>Oxyuridae</taxon>
        <taxon>Syphacia</taxon>
    </lineage>
</organism>